<dbReference type="InParanoid" id="A0A152A5F6"/>
<organism evidence="2 3">
    <name type="scientific">Tieghemostelium lacteum</name>
    <name type="common">Slime mold</name>
    <name type="synonym">Dictyostelium lacteum</name>
    <dbReference type="NCBI Taxonomy" id="361077"/>
    <lineage>
        <taxon>Eukaryota</taxon>
        <taxon>Amoebozoa</taxon>
        <taxon>Evosea</taxon>
        <taxon>Eumycetozoa</taxon>
        <taxon>Dictyostelia</taxon>
        <taxon>Dictyosteliales</taxon>
        <taxon>Raperosteliaceae</taxon>
        <taxon>Tieghemostelium</taxon>
    </lineage>
</organism>
<accession>A0A152A5F6</accession>
<dbReference type="Proteomes" id="UP000076078">
    <property type="component" value="Unassembled WGS sequence"/>
</dbReference>
<dbReference type="EMBL" id="LODT01000006">
    <property type="protein sequence ID" value="KYR01463.1"/>
    <property type="molecule type" value="Genomic_DNA"/>
</dbReference>
<name>A0A152A5F6_TIELA</name>
<evidence type="ECO:0000313" key="2">
    <source>
        <dbReference type="EMBL" id="KYR01463.1"/>
    </source>
</evidence>
<gene>
    <name evidence="2" type="ORF">DLAC_01444</name>
</gene>
<feature type="compositionally biased region" description="Low complexity" evidence="1">
    <location>
        <begin position="355"/>
        <end position="365"/>
    </location>
</feature>
<proteinExistence type="predicted"/>
<evidence type="ECO:0008006" key="4">
    <source>
        <dbReference type="Google" id="ProtNLM"/>
    </source>
</evidence>
<feature type="region of interest" description="Disordered" evidence="1">
    <location>
        <begin position="355"/>
        <end position="378"/>
    </location>
</feature>
<dbReference type="FunCoup" id="A0A152A5F6">
    <property type="interactions" value="425"/>
</dbReference>
<feature type="compositionally biased region" description="Polar residues" evidence="1">
    <location>
        <begin position="200"/>
        <end position="215"/>
    </location>
</feature>
<dbReference type="AlphaFoldDB" id="A0A152A5F6"/>
<dbReference type="PANTHER" id="PTHR22100">
    <property type="entry name" value="WINGS APART-LIKE PROTEIN HOMOLOG"/>
    <property type="match status" value="1"/>
</dbReference>
<evidence type="ECO:0000313" key="3">
    <source>
        <dbReference type="Proteomes" id="UP000076078"/>
    </source>
</evidence>
<protein>
    <recommendedName>
        <fullName evidence="4">WAPL domain-containing protein</fullName>
    </recommendedName>
</protein>
<dbReference type="InterPro" id="IPR011989">
    <property type="entry name" value="ARM-like"/>
</dbReference>
<dbReference type="Gene3D" id="1.25.10.10">
    <property type="entry name" value="Leucine-rich Repeat Variant"/>
    <property type="match status" value="1"/>
</dbReference>
<dbReference type="STRING" id="361077.A0A152A5F6"/>
<reference evidence="2 3" key="1">
    <citation type="submission" date="2015-12" db="EMBL/GenBank/DDBJ databases">
        <title>Dictyostelia acquired genes for synthesis and detection of signals that induce cell-type specialization by lateral gene transfer from prokaryotes.</title>
        <authorList>
            <person name="Gloeckner G."/>
            <person name="Schaap P."/>
        </authorList>
    </citation>
    <scope>NUCLEOTIDE SEQUENCE [LARGE SCALE GENOMIC DNA]</scope>
    <source>
        <strain evidence="2 3">TK</strain>
    </source>
</reference>
<keyword evidence="3" id="KW-1185">Reference proteome</keyword>
<sequence length="933" mass="105136">MNNDNWKIPVKIAKSPVKVIQPWVLPKKKDNTPSTTTAITTQSIETVTVTSTSSGSKNKNVVKKYSTINSGVVLDTTSAFDKIKAISSNNKQPTEVDLLSKPTVTTPIPIEDKQPQQATTFIIIDTKNDITNIPTPPISNIPNEPIPMMETKDIVIANLEDDDDFDEFKPKPKPPPKKSKKEIASLKIINISTPDEKKNSSNNVTKNGTLPTKNYTPRKRTTTDPESPDNVKSTPSSTKKKEKKLKQSPINKNDEVQKPKEYATEISKVLPQTLKNNQLYLEESEEILKNLQNKDDPKLMMDTLSQLSAILVENPLDFSKILRSQSLFSQLCSSLIDICNHSLINSTSPVNNNNSNCNVNTTPSPLKRNKTFDSSDLSNSPQNLMALFMESSTSLSQTSVNSSMTIDSDNFAPSFLQKKSKSTLSSILSSQSTKSKNNKSSPQFQYKLMETEKKAAVLASCFIFYVLSSNQMNLEQFTKSSIEFIIQRSLEIPDNYILEFFTTPSKLPKSPKSPKSPGRSRKLTQLELNINNHFQQFVSDTARFSVSPSSLSLATLSNLASNHINKSMKSKLCEYGVIEHMNNLLEKYIIYLNPILDITSISPKLIGNIEYVFKILDETLMGDIKIIREKFVNFHSLNLFITYIRYLNIIINNNSDRLAGIDIKLIGSEAILSILKILVNITHENNAACKIIGSMDQAFCDNLDLSNCNNSSELEFKEYYQNIASITNNNSNNTIEQTKKSLTPRKLKFLESIKITKDFGFKTIISLLKLEVPEKYDIGQMVVSLLVNLVESNPENREVFRSIQGAIDNILHLYLVRASEKIITRFTSKTQEKVASSYLVILIGFLIKDNPINRKQVLDTLPSHSFDDLVVLLQDFIEFQSSNYILSGDVYNLCIHLIQDIYLQDKSSVSEETLQKYKLFKEEFDKSLEQENK</sequence>
<comment type="caution">
    <text evidence="2">The sequence shown here is derived from an EMBL/GenBank/DDBJ whole genome shotgun (WGS) entry which is preliminary data.</text>
</comment>
<evidence type="ECO:0000256" key="1">
    <source>
        <dbReference type="SAM" id="MobiDB-lite"/>
    </source>
</evidence>
<feature type="region of interest" description="Disordered" evidence="1">
    <location>
        <begin position="163"/>
        <end position="259"/>
    </location>
</feature>
<dbReference type="OrthoDB" id="78088at2759"/>
<feature type="compositionally biased region" description="Basic residues" evidence="1">
    <location>
        <begin position="171"/>
        <end position="180"/>
    </location>
</feature>
<dbReference type="PANTHER" id="PTHR22100:SF13">
    <property type="entry name" value="WINGS APART-LIKE PROTEIN HOMOLOG"/>
    <property type="match status" value="1"/>
</dbReference>
<dbReference type="InterPro" id="IPR039874">
    <property type="entry name" value="WAPL"/>
</dbReference>